<dbReference type="Gene3D" id="3.30.230.10">
    <property type="match status" value="1"/>
</dbReference>
<dbReference type="InterPro" id="IPR035647">
    <property type="entry name" value="EFG_III/V"/>
</dbReference>
<keyword evidence="4" id="KW-0963">Cytoplasm</keyword>
<comment type="catalytic activity">
    <reaction evidence="13">
        <text>GTP + H2O = GDP + phosphate + H(+)</text>
        <dbReference type="Rhea" id="RHEA:19669"/>
        <dbReference type="ChEBI" id="CHEBI:15377"/>
        <dbReference type="ChEBI" id="CHEBI:15378"/>
        <dbReference type="ChEBI" id="CHEBI:37565"/>
        <dbReference type="ChEBI" id="CHEBI:43474"/>
        <dbReference type="ChEBI" id="CHEBI:58189"/>
    </reaction>
    <physiologicalReaction direction="left-to-right" evidence="13">
        <dbReference type="Rhea" id="RHEA:19670"/>
    </physiologicalReaction>
</comment>
<evidence type="ECO:0000256" key="6">
    <source>
        <dbReference type="ARBA" id="ARBA00022768"/>
    </source>
</evidence>
<dbReference type="PANTHER" id="PTHR42908">
    <property type="entry name" value="TRANSLATION ELONGATION FACTOR-RELATED"/>
    <property type="match status" value="1"/>
</dbReference>
<dbReference type="SUPFAM" id="SSF50447">
    <property type="entry name" value="Translation proteins"/>
    <property type="match status" value="1"/>
</dbReference>
<reference evidence="15" key="1">
    <citation type="submission" date="2025-08" db="UniProtKB">
        <authorList>
            <consortium name="Ensembl"/>
        </authorList>
    </citation>
    <scope>IDENTIFICATION</scope>
</reference>
<dbReference type="Pfam" id="PF03764">
    <property type="entry name" value="EFG_IV"/>
    <property type="match status" value="1"/>
</dbReference>
<dbReference type="InterPro" id="IPR041095">
    <property type="entry name" value="EFG_II"/>
</dbReference>
<evidence type="ECO:0000256" key="8">
    <source>
        <dbReference type="ARBA" id="ARBA00022917"/>
    </source>
</evidence>
<dbReference type="PROSITE" id="PS51722">
    <property type="entry name" value="G_TR_2"/>
    <property type="match status" value="1"/>
</dbReference>
<dbReference type="SUPFAM" id="SSF52540">
    <property type="entry name" value="P-loop containing nucleoside triphosphate hydrolases"/>
    <property type="match status" value="1"/>
</dbReference>
<evidence type="ECO:0000256" key="13">
    <source>
        <dbReference type="ARBA" id="ARBA00049117"/>
    </source>
</evidence>
<keyword evidence="5" id="KW-0547">Nucleotide-binding</keyword>
<accession>A0A2K6SXU1</accession>
<keyword evidence="16" id="KW-1185">Reference proteome</keyword>
<evidence type="ECO:0000256" key="2">
    <source>
        <dbReference type="ARBA" id="ARBA00004496"/>
    </source>
</evidence>
<keyword evidence="6" id="KW-0251">Elongation factor</keyword>
<dbReference type="InterPro" id="IPR000640">
    <property type="entry name" value="EFG_V-like"/>
</dbReference>
<dbReference type="GeneTree" id="ENSGT00940000154662"/>
<dbReference type="FunFam" id="3.30.70.240:FF:000003">
    <property type="entry name" value="Translation elongation factor 2"/>
    <property type="match status" value="1"/>
</dbReference>
<dbReference type="SMART" id="SM00838">
    <property type="entry name" value="EFG_C"/>
    <property type="match status" value="1"/>
</dbReference>
<comment type="function">
    <text evidence="11">Catalyzes the GTP-dependent ribosomal translocation step during translation elongation. During this step, the ribosome changes from the pre-translocational (PRE) to the post-translocational (POST) state as the newly formed A-site-bound peptidyl-tRNA and P-site-bound deacylated tRNA move to the P and E sites, respectively. Catalyzes the coordinated movement of the two tRNA molecules, the mRNA and conformational changes in the ribosome.</text>
</comment>
<dbReference type="InterPro" id="IPR000795">
    <property type="entry name" value="T_Tr_GTP-bd_dom"/>
</dbReference>
<dbReference type="GO" id="GO:0005634">
    <property type="term" value="C:nucleus"/>
    <property type="evidence" value="ECO:0007669"/>
    <property type="project" value="UniProtKB-SubCell"/>
</dbReference>
<dbReference type="PRINTS" id="PR00315">
    <property type="entry name" value="ELONGATNFCT"/>
</dbReference>
<evidence type="ECO:0000256" key="3">
    <source>
        <dbReference type="ARBA" id="ARBA00017891"/>
    </source>
</evidence>
<evidence type="ECO:0000256" key="4">
    <source>
        <dbReference type="ARBA" id="ARBA00022490"/>
    </source>
</evidence>
<evidence type="ECO:0000313" key="16">
    <source>
        <dbReference type="Proteomes" id="UP000233220"/>
    </source>
</evidence>
<dbReference type="Pfam" id="PF14492">
    <property type="entry name" value="EFG_III"/>
    <property type="match status" value="1"/>
</dbReference>
<dbReference type="InterPro" id="IPR005517">
    <property type="entry name" value="Transl_elong_EFG/EF2_IV"/>
</dbReference>
<evidence type="ECO:0000313" key="15">
    <source>
        <dbReference type="Ensembl" id="ENSSBOP00000012180.1"/>
    </source>
</evidence>
<keyword evidence="10" id="KW-0539">Nucleus</keyword>
<dbReference type="GO" id="GO:1990904">
    <property type="term" value="C:ribonucleoprotein complex"/>
    <property type="evidence" value="ECO:0007669"/>
    <property type="project" value="TreeGrafter"/>
</dbReference>
<dbReference type="InterPro" id="IPR014721">
    <property type="entry name" value="Ribsml_uS5_D2-typ_fold_subgr"/>
</dbReference>
<dbReference type="FunFam" id="2.40.30.10:FF:000010">
    <property type="entry name" value="Translation elongation factor 2"/>
    <property type="match status" value="1"/>
</dbReference>
<organism evidence="15 16">
    <name type="scientific">Saimiri boliviensis boliviensis</name>
    <name type="common">Bolivian squirrel monkey</name>
    <dbReference type="NCBI Taxonomy" id="39432"/>
    <lineage>
        <taxon>Eukaryota</taxon>
        <taxon>Metazoa</taxon>
        <taxon>Chordata</taxon>
        <taxon>Craniata</taxon>
        <taxon>Vertebrata</taxon>
        <taxon>Euteleostomi</taxon>
        <taxon>Mammalia</taxon>
        <taxon>Eutheria</taxon>
        <taxon>Euarchontoglires</taxon>
        <taxon>Primates</taxon>
        <taxon>Haplorrhini</taxon>
        <taxon>Platyrrhini</taxon>
        <taxon>Cebidae</taxon>
        <taxon>Saimiriinae</taxon>
        <taxon>Saimiri</taxon>
    </lineage>
</organism>
<dbReference type="InterPro" id="IPR031157">
    <property type="entry name" value="G_TR_CS"/>
</dbReference>
<evidence type="ECO:0000256" key="11">
    <source>
        <dbReference type="ARBA" id="ARBA00024731"/>
    </source>
</evidence>
<keyword evidence="9" id="KW-0342">GTP-binding</keyword>
<protein>
    <recommendedName>
        <fullName evidence="3">Elongation factor 2</fullName>
    </recommendedName>
</protein>
<dbReference type="PANTHER" id="PTHR42908:SF35">
    <property type="entry name" value="ELONGATION FACTOR 2"/>
    <property type="match status" value="1"/>
</dbReference>
<dbReference type="CDD" id="cd16261">
    <property type="entry name" value="EF2_snRNP_III"/>
    <property type="match status" value="1"/>
</dbReference>
<evidence type="ECO:0000259" key="14">
    <source>
        <dbReference type="PROSITE" id="PS51722"/>
    </source>
</evidence>
<dbReference type="Pfam" id="PF03144">
    <property type="entry name" value="GTP_EFTU_D2"/>
    <property type="match status" value="1"/>
</dbReference>
<evidence type="ECO:0000256" key="10">
    <source>
        <dbReference type="ARBA" id="ARBA00023242"/>
    </source>
</evidence>
<evidence type="ECO:0000256" key="9">
    <source>
        <dbReference type="ARBA" id="ARBA00023134"/>
    </source>
</evidence>
<dbReference type="SUPFAM" id="SSF54980">
    <property type="entry name" value="EF-G C-terminal domain-like"/>
    <property type="match status" value="2"/>
</dbReference>
<dbReference type="InterPro" id="IPR009000">
    <property type="entry name" value="Transl_B-barrel_sf"/>
</dbReference>
<evidence type="ECO:0000256" key="7">
    <source>
        <dbReference type="ARBA" id="ARBA00022801"/>
    </source>
</evidence>
<dbReference type="InterPro" id="IPR027417">
    <property type="entry name" value="P-loop_NTPase"/>
</dbReference>
<name>A0A2K6SXU1_SAIBB</name>
<dbReference type="Proteomes" id="UP000233220">
    <property type="component" value="Unplaced"/>
</dbReference>
<dbReference type="Gene3D" id="3.30.70.870">
    <property type="entry name" value="Elongation Factor G (Translational Gtpase), domain 3"/>
    <property type="match status" value="1"/>
</dbReference>
<dbReference type="Gene3D" id="2.40.30.10">
    <property type="entry name" value="Translation factors"/>
    <property type="match status" value="1"/>
</dbReference>
<comment type="subcellular location">
    <subcellularLocation>
        <location evidence="2">Cytoplasm</location>
    </subcellularLocation>
    <subcellularLocation>
        <location evidence="1">Nucleus</location>
    </subcellularLocation>
</comment>
<dbReference type="Pfam" id="PF00009">
    <property type="entry name" value="GTP_EFTU"/>
    <property type="match status" value="1"/>
</dbReference>
<sequence>MVNFTVDQIRGIMDKKANIRNMSVIAHVDYNSLVCKAGIIASVQAGETCFADTRKDEQERCITIKSTAISLFYELSENDLNFIKQTKDGAGFLINLIDSPRHVDFSSEVSAALRVTDGTWVVVDGVSGVCVQTETVLRQAIAERIKPVLMMNKMDRALLELQLEPEELYQTFQHIVENVNIIISTYGEGESGSMGNIMMDSVLGTVGFGSGLHGWAFTLKQFAEMYQVSGQESRGHDEEAQVRQQPRWEEAAWHFLPADPGPRLQGSDAPLAARWRRLIADDHHTPALPCDSPEGPLDNEAAMGIKSCDPKGPLMMYISKMVPTSDKGRFYAFERVFSGLVSTGLKVRIMGPNYTPRKKEDLYLKPIQRTILMMGRYVEPFEDVPCRNIVGLVGVDQFLVKTGTITTFKHAHNMRVMKFSISPVVRVAVEAKNPANLPKLVQGLKRLAKSNPMVQCITEESGKHIITGAGGLHLEIRLKDLGEDHACIPIKKSDPVVSYRETVSEESNVLCLSKSPNKHNRLYMKAQPFPNGLAKDIDKGEVSARQELKQQVHCLWNVAKARKIWCFGPDGTGPNILTDITKGVQYLNEIKDSVVAGFQWDTKEGVLCEENMWDVRFDIHDVTLHSEAIHHRGVRLCLYASVLTTQPCLMEPIYLMEIQCPEQVVGGIYGVLNGKRGHVSEESQVAGTPMFVLKAYLPVNESFGFTADLRSNMGGQAFPQCVFDHWQILPGDPFDNTSRPSQVVAETPKDLKAGIPALDNFLDKL</sequence>
<dbReference type="Pfam" id="PF00679">
    <property type="entry name" value="EFG_C"/>
    <property type="match status" value="1"/>
</dbReference>
<dbReference type="InterPro" id="IPR004161">
    <property type="entry name" value="EFTu-like_2"/>
</dbReference>
<evidence type="ECO:0000256" key="5">
    <source>
        <dbReference type="ARBA" id="ARBA00022741"/>
    </source>
</evidence>
<dbReference type="InterPro" id="IPR020568">
    <property type="entry name" value="Ribosomal_Su5_D2-typ_SF"/>
</dbReference>
<dbReference type="SMART" id="SM00889">
    <property type="entry name" value="EFG_IV"/>
    <property type="match status" value="1"/>
</dbReference>
<dbReference type="PROSITE" id="PS00301">
    <property type="entry name" value="G_TR_1"/>
    <property type="match status" value="1"/>
</dbReference>
<comment type="subunit">
    <text evidence="12">Binds to 80S ribosomes. Actively translating ribosomes show mutually exclusive binding of eIF5a (EIF5A or EIF5A2) and EEF2/eEF2. Interacts with SERBP1; interaction sequesters EEF2/eEF2 at the A-site of the ribosome, thereby blocking the interaction sites of the mRNA-tRNA complex, promoting ribosome stabilization and hibernation. Interacts with HABP4; interaction takes place at the A-site of hibernating ribosomes and promotes ribosome stabilization. Component of the mRNA surveillance SURF complex, at least composed of ERF1, ERF3 (ERF3A or ERF3B), EEF2, UPF1/RENT1, SMG1, SMG8 and SMG9. Interacts with RBPMS2.</text>
</comment>
<dbReference type="FunFam" id="3.30.70.870:FF:000002">
    <property type="entry name" value="Translation elongation factor 2"/>
    <property type="match status" value="1"/>
</dbReference>
<dbReference type="SUPFAM" id="SSF54211">
    <property type="entry name" value="Ribosomal protein S5 domain 2-like"/>
    <property type="match status" value="1"/>
</dbReference>
<evidence type="ECO:0000256" key="1">
    <source>
        <dbReference type="ARBA" id="ARBA00004123"/>
    </source>
</evidence>
<dbReference type="Gene3D" id="3.40.50.300">
    <property type="entry name" value="P-loop containing nucleotide triphosphate hydrolases"/>
    <property type="match status" value="1"/>
</dbReference>
<dbReference type="CDD" id="cd04096">
    <property type="entry name" value="eEF2_snRNP_like_C"/>
    <property type="match status" value="1"/>
</dbReference>
<evidence type="ECO:0000256" key="12">
    <source>
        <dbReference type="ARBA" id="ARBA00046490"/>
    </source>
</evidence>
<dbReference type="CDD" id="cd01681">
    <property type="entry name" value="aeEF2_snRNP_like_IV"/>
    <property type="match status" value="1"/>
</dbReference>
<dbReference type="Ensembl" id="ENSSBOT00000028969.1">
    <property type="protein sequence ID" value="ENSSBOP00000012180.1"/>
    <property type="gene ID" value="ENSSBOG00000022776.1"/>
</dbReference>
<dbReference type="GO" id="GO:0003746">
    <property type="term" value="F:translation elongation factor activity"/>
    <property type="evidence" value="ECO:0007669"/>
    <property type="project" value="UniProtKB-KW"/>
</dbReference>
<proteinExistence type="predicted"/>
<dbReference type="FunFam" id="3.40.50.300:FF:000058">
    <property type="entry name" value="Translation elongation factor 2"/>
    <property type="match status" value="1"/>
</dbReference>
<dbReference type="Gene3D" id="3.30.70.240">
    <property type="match status" value="1"/>
</dbReference>
<feature type="domain" description="Tr-type G" evidence="14">
    <location>
        <begin position="17"/>
        <end position="234"/>
    </location>
</feature>
<dbReference type="GO" id="GO:0005525">
    <property type="term" value="F:GTP binding"/>
    <property type="evidence" value="ECO:0007669"/>
    <property type="project" value="UniProtKB-KW"/>
</dbReference>
<dbReference type="GO" id="GO:0043022">
    <property type="term" value="F:ribosome binding"/>
    <property type="evidence" value="ECO:0007669"/>
    <property type="project" value="TreeGrafter"/>
</dbReference>
<keyword evidence="8" id="KW-0648">Protein biosynthesis</keyword>
<dbReference type="GO" id="GO:0003924">
    <property type="term" value="F:GTPase activity"/>
    <property type="evidence" value="ECO:0007669"/>
    <property type="project" value="InterPro"/>
</dbReference>
<dbReference type="AlphaFoldDB" id="A0A2K6SXU1"/>
<keyword evidence="7" id="KW-0378">Hydrolase</keyword>
<reference evidence="15" key="2">
    <citation type="submission" date="2025-09" db="UniProtKB">
        <authorList>
            <consortium name="Ensembl"/>
        </authorList>
    </citation>
    <scope>IDENTIFICATION</scope>
</reference>
<dbReference type="GO" id="GO:0005829">
    <property type="term" value="C:cytosol"/>
    <property type="evidence" value="ECO:0007669"/>
    <property type="project" value="TreeGrafter"/>
</dbReference>